<evidence type="ECO:0000313" key="2">
    <source>
        <dbReference type="EMBL" id="CAB4177932.1"/>
    </source>
</evidence>
<reference evidence="3" key="1">
    <citation type="submission" date="2020-05" db="EMBL/GenBank/DDBJ databases">
        <authorList>
            <person name="Chiriac C."/>
            <person name="Salcher M."/>
            <person name="Ghai R."/>
            <person name="Kavagutti S V."/>
        </authorList>
    </citation>
    <scope>NUCLEOTIDE SEQUENCE</scope>
</reference>
<name>A0A6J5R685_9CAUD</name>
<gene>
    <name evidence="2" type="ORF">UFOVP1007_4</name>
    <name evidence="3" type="ORF">UFOVP1159_4</name>
    <name evidence="1" type="ORF">UFOVP927_4</name>
</gene>
<dbReference type="EMBL" id="LR796958">
    <property type="protein sequence ID" value="CAB4177932.1"/>
    <property type="molecule type" value="Genomic_DNA"/>
</dbReference>
<dbReference type="EMBL" id="LR796868">
    <property type="protein sequence ID" value="CAB4171513.1"/>
    <property type="molecule type" value="Genomic_DNA"/>
</dbReference>
<protein>
    <submittedName>
        <fullName evidence="3">Uncharacterized protein</fullName>
    </submittedName>
</protein>
<evidence type="ECO:0000313" key="3">
    <source>
        <dbReference type="EMBL" id="CAB4187184.1"/>
    </source>
</evidence>
<evidence type="ECO:0000313" key="1">
    <source>
        <dbReference type="EMBL" id="CAB4171513.1"/>
    </source>
</evidence>
<proteinExistence type="predicted"/>
<accession>A0A6J5R685</accession>
<sequence>MKIKCTALAEEMNMEFEQIMERAAHVLQPMHSTGKGKNTWFTEDGADIIRQSEESPLTVAHRYEAFGIKTAPNPRWLYCTIDTFKGKIPVSIPRKMQDRLVGKYFMVEAIKDIKGTTFRHEASSR</sequence>
<organism evidence="3">
    <name type="scientific">uncultured Caudovirales phage</name>
    <dbReference type="NCBI Taxonomy" id="2100421"/>
    <lineage>
        <taxon>Viruses</taxon>
        <taxon>Duplodnaviria</taxon>
        <taxon>Heunggongvirae</taxon>
        <taxon>Uroviricota</taxon>
        <taxon>Caudoviricetes</taxon>
        <taxon>Peduoviridae</taxon>
        <taxon>Maltschvirus</taxon>
        <taxon>Maltschvirus maltsch</taxon>
    </lineage>
</organism>
<dbReference type="EMBL" id="LR797108">
    <property type="protein sequence ID" value="CAB4187184.1"/>
    <property type="molecule type" value="Genomic_DNA"/>
</dbReference>